<evidence type="ECO:0000256" key="1">
    <source>
        <dbReference type="SAM" id="SignalP"/>
    </source>
</evidence>
<name>A0A182S0Y8_ANOFN</name>
<evidence type="ECO:0000313" key="2">
    <source>
        <dbReference type="EnsemblMetazoa" id="AFUN014156-PA"/>
    </source>
</evidence>
<organism evidence="2">
    <name type="scientific">Anopheles funestus</name>
    <name type="common">African malaria mosquito</name>
    <dbReference type="NCBI Taxonomy" id="62324"/>
    <lineage>
        <taxon>Eukaryota</taxon>
        <taxon>Metazoa</taxon>
        <taxon>Ecdysozoa</taxon>
        <taxon>Arthropoda</taxon>
        <taxon>Hexapoda</taxon>
        <taxon>Insecta</taxon>
        <taxon>Pterygota</taxon>
        <taxon>Neoptera</taxon>
        <taxon>Endopterygota</taxon>
        <taxon>Diptera</taxon>
        <taxon>Nematocera</taxon>
        <taxon>Culicoidea</taxon>
        <taxon>Culicidae</taxon>
        <taxon>Anophelinae</taxon>
        <taxon>Anopheles</taxon>
    </lineage>
</organism>
<proteinExistence type="predicted"/>
<keyword evidence="1" id="KW-0732">Signal</keyword>
<accession>A0A182S0Y8</accession>
<feature type="signal peptide" evidence="1">
    <location>
        <begin position="1"/>
        <end position="16"/>
    </location>
</feature>
<dbReference type="EnsemblMetazoa" id="AFUN014156-RA">
    <property type="protein sequence ID" value="AFUN014156-PA"/>
    <property type="gene ID" value="AFUN014156"/>
</dbReference>
<sequence>MKRVLLLLCCIAMANAGVLHRSAICIWPIMECPLIEPHFGMHSLNPAMVEAISPIVMEPLLRPIANIHDIHGHTFMSMVG</sequence>
<feature type="chain" id="PRO_5008135341" evidence="1">
    <location>
        <begin position="17"/>
        <end position="80"/>
    </location>
</feature>
<protein>
    <submittedName>
        <fullName evidence="2">Uncharacterized protein</fullName>
    </submittedName>
</protein>
<reference evidence="2" key="1">
    <citation type="submission" date="2020-05" db="UniProtKB">
        <authorList>
            <consortium name="EnsemblMetazoa"/>
        </authorList>
    </citation>
    <scope>IDENTIFICATION</scope>
    <source>
        <strain evidence="2">FUMOZ</strain>
    </source>
</reference>
<dbReference type="AlphaFoldDB" id="A0A182S0Y8"/>
<dbReference type="VEuPathDB" id="VectorBase:AFUN014156"/>